<evidence type="ECO:0000313" key="4">
    <source>
        <dbReference type="Proteomes" id="UP000256862"/>
    </source>
</evidence>
<evidence type="ECO:0000313" key="2">
    <source>
        <dbReference type="EMBL" id="QRQ95437.1"/>
    </source>
</evidence>
<keyword evidence="5" id="KW-1185">Reference proteome</keyword>
<protein>
    <submittedName>
        <fullName evidence="3">Uncharacterized protein</fullName>
    </submittedName>
</protein>
<keyword evidence="1" id="KW-0472">Membrane</keyword>
<name>A0A976BFT4_9BURK</name>
<dbReference type="Proteomes" id="UP000256862">
    <property type="component" value="Chromosome CO2235"/>
</dbReference>
<gene>
    <name evidence="3" type="ORF">CO2235_90287</name>
    <name evidence="2" type="ORF">JTE92_18465</name>
</gene>
<dbReference type="Proteomes" id="UP000623307">
    <property type="component" value="Chromosome 2"/>
</dbReference>
<organism evidence="3 4">
    <name type="scientific">Cupriavidus oxalaticus</name>
    <dbReference type="NCBI Taxonomy" id="96344"/>
    <lineage>
        <taxon>Bacteria</taxon>
        <taxon>Pseudomonadati</taxon>
        <taxon>Pseudomonadota</taxon>
        <taxon>Betaproteobacteria</taxon>
        <taxon>Burkholderiales</taxon>
        <taxon>Burkholderiaceae</taxon>
        <taxon>Cupriavidus</taxon>
    </lineage>
</organism>
<evidence type="ECO:0000256" key="1">
    <source>
        <dbReference type="SAM" id="Phobius"/>
    </source>
</evidence>
<proteinExistence type="predicted"/>
<reference evidence="3 4" key="1">
    <citation type="submission" date="2018-01" db="EMBL/GenBank/DDBJ databases">
        <authorList>
            <person name="Clerissi C."/>
        </authorList>
    </citation>
    <scope>NUCLEOTIDE SEQUENCE [LARGE SCALE GENOMIC DNA]</scope>
    <source>
        <strain evidence="3">Cupriavidus oxalaticus LMG 2235</strain>
    </source>
</reference>
<dbReference type="AlphaFoldDB" id="A0A976BFT4"/>
<dbReference type="RefSeq" id="WP_157096920.1">
    <property type="nucleotide sequence ID" value="NZ_CP069810.1"/>
</dbReference>
<keyword evidence="1" id="KW-1133">Transmembrane helix</keyword>
<sequence>MHDRDLFFAVLGVIVFLGYLVFGGVPIYERLTAGINAIHAIMQTANHAGEDRAGRVR</sequence>
<dbReference type="GeneID" id="303491538"/>
<evidence type="ECO:0000313" key="3">
    <source>
        <dbReference type="EMBL" id="SPC17413.1"/>
    </source>
</evidence>
<dbReference type="EMBL" id="OGUS01000131">
    <property type="protein sequence ID" value="SPC17413.1"/>
    <property type="molecule type" value="Genomic_DNA"/>
</dbReference>
<feature type="transmembrane region" description="Helical" evidence="1">
    <location>
        <begin position="6"/>
        <end position="28"/>
    </location>
</feature>
<dbReference type="EMBL" id="CP069812">
    <property type="protein sequence ID" value="QRQ95437.1"/>
    <property type="molecule type" value="Genomic_DNA"/>
</dbReference>
<accession>A0A976BFT4</accession>
<keyword evidence="1" id="KW-0812">Transmembrane</keyword>
<evidence type="ECO:0000313" key="5">
    <source>
        <dbReference type="Proteomes" id="UP000623307"/>
    </source>
</evidence>
<reference evidence="2 5" key="2">
    <citation type="submission" date="2021-02" db="EMBL/GenBank/DDBJ databases">
        <title>Complete Genome Sequence of Cupriavidus oxalaticus Strain Ox1, a Soil Oxalate-Degrading Species.</title>
        <authorList>
            <person name="Palmieri F."/>
            <person name="Udriet P."/>
            <person name="Deuasquier M."/>
            <person name="Beaudoing E."/>
            <person name="Johnson S.L."/>
            <person name="Davenport K.W."/>
            <person name="Chain P.S."/>
            <person name="Bindschedler S."/>
            <person name="Junier P."/>
        </authorList>
    </citation>
    <scope>NUCLEOTIDE SEQUENCE [LARGE SCALE GENOMIC DNA]</scope>
    <source>
        <strain evidence="2 5">Ox1</strain>
    </source>
</reference>